<name>A0ABY9WI97_9BACT</name>
<dbReference type="EMBL" id="CP043494">
    <property type="protein sequence ID" value="WNG42919.1"/>
    <property type="molecule type" value="Genomic_DNA"/>
</dbReference>
<organism evidence="2 3">
    <name type="scientific">Archangium minus</name>
    <dbReference type="NCBI Taxonomy" id="83450"/>
    <lineage>
        <taxon>Bacteria</taxon>
        <taxon>Pseudomonadati</taxon>
        <taxon>Myxococcota</taxon>
        <taxon>Myxococcia</taxon>
        <taxon>Myxococcales</taxon>
        <taxon>Cystobacterineae</taxon>
        <taxon>Archangiaceae</taxon>
        <taxon>Archangium</taxon>
    </lineage>
</organism>
<gene>
    <name evidence="2" type="ORF">F0U60_01525</name>
</gene>
<evidence type="ECO:0000313" key="2">
    <source>
        <dbReference type="EMBL" id="WNG42919.1"/>
    </source>
</evidence>
<keyword evidence="1" id="KW-0812">Transmembrane</keyword>
<evidence type="ECO:0000313" key="3">
    <source>
        <dbReference type="Proteomes" id="UP001611383"/>
    </source>
</evidence>
<dbReference type="InterPro" id="IPR011990">
    <property type="entry name" value="TPR-like_helical_dom_sf"/>
</dbReference>
<reference evidence="2 3" key="1">
    <citation type="submission" date="2019-08" db="EMBL/GenBank/DDBJ databases">
        <title>Archangium and Cystobacter genomes.</title>
        <authorList>
            <person name="Chen I.-C.K."/>
            <person name="Wielgoss S."/>
        </authorList>
    </citation>
    <scope>NUCLEOTIDE SEQUENCE [LARGE SCALE GENOMIC DNA]</scope>
    <source>
        <strain evidence="2 3">Cbm 6</strain>
    </source>
</reference>
<keyword evidence="3" id="KW-1185">Reference proteome</keyword>
<sequence length="260" mass="28516">MRSGLRLIGMWVLLIVLFVAFYSFFRQPGQPLPDLSGWIIPFLVVVFAVIVGTIVGKRNQKGWQLNAEGNTLLSRGRIAAALEKFETARPLLKNEGQGVIPFNVGVCHLDLWHLDAAERDFTTAQGIKELPAQVRTLIPVRLALISALKGAVGAAEGRLAEARAVDAEDPLIVLANGVIACRREDWAQARALLEGPATHVLGGPMRGLRDALLAWSVERLTGERRYIDPVTVFGEASTDKLREAWPALVQFLLERSRQAA</sequence>
<dbReference type="Proteomes" id="UP001611383">
    <property type="component" value="Chromosome"/>
</dbReference>
<dbReference type="Gene3D" id="1.25.40.10">
    <property type="entry name" value="Tetratricopeptide repeat domain"/>
    <property type="match status" value="1"/>
</dbReference>
<dbReference type="SUPFAM" id="SSF48452">
    <property type="entry name" value="TPR-like"/>
    <property type="match status" value="1"/>
</dbReference>
<keyword evidence="1" id="KW-0472">Membrane</keyword>
<evidence type="ECO:0000256" key="1">
    <source>
        <dbReference type="SAM" id="Phobius"/>
    </source>
</evidence>
<feature type="transmembrane region" description="Helical" evidence="1">
    <location>
        <begin position="7"/>
        <end position="25"/>
    </location>
</feature>
<accession>A0ABY9WI97</accession>
<proteinExistence type="predicted"/>
<feature type="transmembrane region" description="Helical" evidence="1">
    <location>
        <begin position="37"/>
        <end position="56"/>
    </location>
</feature>
<keyword evidence="1" id="KW-1133">Transmembrane helix</keyword>
<protein>
    <submittedName>
        <fullName evidence="2">Uncharacterized protein</fullName>
    </submittedName>
</protein>
<dbReference type="RefSeq" id="WP_395813148.1">
    <property type="nucleotide sequence ID" value="NZ_CP043494.1"/>
</dbReference>